<dbReference type="RefSeq" id="WP_232593074.1">
    <property type="nucleotide sequence ID" value="NZ_BSPD01000039.1"/>
</dbReference>
<organism evidence="3 4">
    <name type="scientific">Marinibactrum halimedae</name>
    <dbReference type="NCBI Taxonomy" id="1444977"/>
    <lineage>
        <taxon>Bacteria</taxon>
        <taxon>Pseudomonadati</taxon>
        <taxon>Pseudomonadota</taxon>
        <taxon>Gammaproteobacteria</taxon>
        <taxon>Cellvibrionales</taxon>
        <taxon>Cellvibrionaceae</taxon>
        <taxon>Marinibactrum</taxon>
    </lineage>
</organism>
<dbReference type="AlphaFoldDB" id="A0AA37T3Q3"/>
<dbReference type="Proteomes" id="UP001156870">
    <property type="component" value="Unassembled WGS sequence"/>
</dbReference>
<accession>A0AA37T3Q3</accession>
<reference evidence="3 4" key="1">
    <citation type="journal article" date="2014" name="Int. J. Syst. Evol. Microbiol.">
        <title>Complete genome sequence of Corynebacterium casei LMG S-19264T (=DSM 44701T), isolated from a smear-ripened cheese.</title>
        <authorList>
            <consortium name="US DOE Joint Genome Institute (JGI-PGF)"/>
            <person name="Walter F."/>
            <person name="Albersmeier A."/>
            <person name="Kalinowski J."/>
            <person name="Ruckert C."/>
        </authorList>
    </citation>
    <scope>NUCLEOTIDE SEQUENCE [LARGE SCALE GENOMIC DNA]</scope>
    <source>
        <strain evidence="3 4">NBRC 110095</strain>
    </source>
</reference>
<proteinExistence type="predicted"/>
<name>A0AA37T3Q3_9GAMM</name>
<evidence type="ECO:0000259" key="1">
    <source>
        <dbReference type="Pfam" id="PF13470"/>
    </source>
</evidence>
<keyword evidence="4" id="KW-1185">Reference proteome</keyword>
<feature type="domain" description="VapC50 C-terminal" evidence="2">
    <location>
        <begin position="129"/>
        <end position="183"/>
    </location>
</feature>
<dbReference type="InterPro" id="IPR058652">
    <property type="entry name" value="VapC50_C"/>
</dbReference>
<protein>
    <recommendedName>
        <fullName evidence="5">PIN domain-containing protein</fullName>
    </recommendedName>
</protein>
<evidence type="ECO:0000259" key="2">
    <source>
        <dbReference type="Pfam" id="PF26343"/>
    </source>
</evidence>
<dbReference type="EMBL" id="BSPD01000039">
    <property type="protein sequence ID" value="GLS26175.1"/>
    <property type="molecule type" value="Genomic_DNA"/>
</dbReference>
<feature type="domain" description="PIN" evidence="1">
    <location>
        <begin position="5"/>
        <end position="111"/>
    </location>
</feature>
<evidence type="ECO:0000313" key="3">
    <source>
        <dbReference type="EMBL" id="GLS26175.1"/>
    </source>
</evidence>
<gene>
    <name evidence="3" type="ORF">GCM10007877_18900</name>
</gene>
<dbReference type="Pfam" id="PF13470">
    <property type="entry name" value="PIN_3"/>
    <property type="match status" value="1"/>
</dbReference>
<evidence type="ECO:0008006" key="5">
    <source>
        <dbReference type="Google" id="ProtNLM"/>
    </source>
</evidence>
<comment type="caution">
    <text evidence="3">The sequence shown here is derived from an EMBL/GenBank/DDBJ whole genome shotgun (WGS) entry which is preliminary data.</text>
</comment>
<evidence type="ECO:0000313" key="4">
    <source>
        <dbReference type="Proteomes" id="UP001156870"/>
    </source>
</evidence>
<sequence length="188" mass="21665">MIFSVLFDANVFYPAPLRDLLIELAYTGLFKAWWTKEIDEEWLRNLLKNRPDLSEAKLRNTISMMHQAVPDCLVTDYQDLIPSLTLPDKNDRHVLAAAIKSHSQVIVTHNLKDFPPSSLQKYNIEALSPDDFLMHQIDLHKSAVIVSLRSCRKRLKNPPKTIEEYLQTLEAQGLIKFVAEAREFGHIL</sequence>
<dbReference type="InterPro" id="IPR002716">
    <property type="entry name" value="PIN_dom"/>
</dbReference>
<dbReference type="Pfam" id="PF26343">
    <property type="entry name" value="VapC50_C"/>
    <property type="match status" value="1"/>
</dbReference>